<feature type="active site" evidence="10 11">
    <location>
        <position position="938"/>
    </location>
</feature>
<evidence type="ECO:0000256" key="11">
    <source>
        <dbReference type="PROSITE-ProRule" id="PRU00239"/>
    </source>
</evidence>
<comment type="similarity">
    <text evidence="1">Belongs to the peptidase C2 family.</text>
</comment>
<dbReference type="Pfam" id="PF00648">
    <property type="entry name" value="Peptidase_C2"/>
    <property type="match status" value="1"/>
</dbReference>
<feature type="active site" evidence="10 11">
    <location>
        <position position="749"/>
    </location>
</feature>
<keyword evidence="6" id="KW-0863">Zinc-finger</keyword>
<feature type="compositionally biased region" description="Polar residues" evidence="13">
    <location>
        <begin position="74"/>
        <end position="83"/>
    </location>
</feature>
<evidence type="ECO:0000256" key="8">
    <source>
        <dbReference type="ARBA" id="ARBA00022807"/>
    </source>
</evidence>
<dbReference type="GeneID" id="7824758"/>
<dbReference type="InterPro" id="IPR001300">
    <property type="entry name" value="Peptidase_C2_calpain_cat"/>
</dbReference>
<dbReference type="InterPro" id="IPR038765">
    <property type="entry name" value="Papain-like_cys_pep_sf"/>
</dbReference>
<dbReference type="InterPro" id="IPR022684">
    <property type="entry name" value="Calpain_cysteine_protease"/>
</dbReference>
<dbReference type="PANTHER" id="PTHR10183">
    <property type="entry name" value="CALPAIN"/>
    <property type="match status" value="1"/>
</dbReference>
<dbReference type="Proteomes" id="UP000009168">
    <property type="component" value="Unassembled WGS sequence"/>
</dbReference>
<reference evidence="16" key="1">
    <citation type="journal article" date="2006" name="PLoS Biol.">
        <title>Macronuclear genome sequence of the ciliate Tetrahymena thermophila, a model eukaryote.</title>
        <authorList>
            <person name="Eisen J.A."/>
            <person name="Coyne R.S."/>
            <person name="Wu M."/>
            <person name="Wu D."/>
            <person name="Thiagarajan M."/>
            <person name="Wortman J.R."/>
            <person name="Badger J.H."/>
            <person name="Ren Q."/>
            <person name="Amedeo P."/>
            <person name="Jones K.M."/>
            <person name="Tallon L.J."/>
            <person name="Delcher A.L."/>
            <person name="Salzberg S.L."/>
            <person name="Silva J.C."/>
            <person name="Haas B.J."/>
            <person name="Majoros W.H."/>
            <person name="Farzad M."/>
            <person name="Carlton J.M."/>
            <person name="Smith R.K. Jr."/>
            <person name="Garg J."/>
            <person name="Pearlman R.E."/>
            <person name="Karrer K.M."/>
            <person name="Sun L."/>
            <person name="Manning G."/>
            <person name="Elde N.C."/>
            <person name="Turkewitz A.P."/>
            <person name="Asai D.J."/>
            <person name="Wilkes D.E."/>
            <person name="Wang Y."/>
            <person name="Cai H."/>
            <person name="Collins K."/>
            <person name="Stewart B.A."/>
            <person name="Lee S.R."/>
            <person name="Wilamowska K."/>
            <person name="Weinberg Z."/>
            <person name="Ruzzo W.L."/>
            <person name="Wloga D."/>
            <person name="Gaertig J."/>
            <person name="Frankel J."/>
            <person name="Tsao C.-C."/>
            <person name="Gorovsky M.A."/>
            <person name="Keeling P.J."/>
            <person name="Waller R.F."/>
            <person name="Patron N.J."/>
            <person name="Cherry J.M."/>
            <person name="Stover N.A."/>
            <person name="Krieger C.J."/>
            <person name="del Toro C."/>
            <person name="Ryder H.F."/>
            <person name="Williamson S.C."/>
            <person name="Barbeau R.A."/>
            <person name="Hamilton E.P."/>
            <person name="Orias E."/>
        </authorList>
    </citation>
    <scope>NUCLEOTIDE SEQUENCE [LARGE SCALE GENOMIC DNA]</scope>
    <source>
        <strain evidence="16">SB210</strain>
    </source>
</reference>
<dbReference type="eggNOG" id="KOG0045">
    <property type="taxonomic scope" value="Eukaryota"/>
</dbReference>
<keyword evidence="3 11" id="KW-0645">Protease</keyword>
<dbReference type="CDD" id="cd00044">
    <property type="entry name" value="CysPc"/>
    <property type="match status" value="1"/>
</dbReference>
<dbReference type="GO" id="GO:0004198">
    <property type="term" value="F:calcium-dependent cysteine-type endopeptidase activity"/>
    <property type="evidence" value="ECO:0007669"/>
    <property type="project" value="InterPro"/>
</dbReference>
<dbReference type="OrthoDB" id="268518at2759"/>
<feature type="domain" description="Calpain catalytic" evidence="14">
    <location>
        <begin position="683"/>
        <end position="994"/>
    </location>
</feature>
<keyword evidence="2" id="KW-0597">Phosphoprotein</keyword>
<dbReference type="OMA" id="VENDIWG"/>
<evidence type="ECO:0000256" key="12">
    <source>
        <dbReference type="SAM" id="Coils"/>
    </source>
</evidence>
<evidence type="ECO:0000256" key="3">
    <source>
        <dbReference type="ARBA" id="ARBA00022670"/>
    </source>
</evidence>
<keyword evidence="5" id="KW-0677">Repeat</keyword>
<evidence type="ECO:0000256" key="9">
    <source>
        <dbReference type="ARBA" id="ARBA00022833"/>
    </source>
</evidence>
<evidence type="ECO:0000256" key="13">
    <source>
        <dbReference type="SAM" id="MobiDB-lite"/>
    </source>
</evidence>
<feature type="coiled-coil region" evidence="12">
    <location>
        <begin position="238"/>
        <end position="265"/>
    </location>
</feature>
<sequence length="1364" mass="159811">MGNCLHSKEKKKEDNKTQNEKERKKREPDALNTQCKTESDAFNTQRKTEQNVLNTKGIKQTSVDCHLVSSQPSQFKKNNIMQQNDKKSVSSKDNFSQKQQNMIQQEQLFSNQLVQVTIKSKNSQDGLSNRQIGYDNNKKEQQQQNTAQAQSLSQIIDQKRSTGNKGSDIIIIKQNNIEQENQSNDDFSFISQTIKNQQNNNEYDDKLSKQNSINKEKQIQQNQNLFYSDNEFKKKNFQQEEEKKQENSKKEINDFVKEIKDQSNEEFGFISQTIKKQENNDEYDDKLSQKNSINKEKQIQQNQNLFINESEFNKKDFQQEEEKKQENSKKEINDFVKEIKDQSNEELGFISQTIKKQENNDEYDDKLSQQNSINKDKKIQQNQNLFISESEFNKKDFQQEKEKKQENSKKEINDFIKSQINQLSLIENNLASTQKIQANTQKEITNFVNKDSQNEEFQQQSSKVDENSKIQLSQSQNQLQEIKIAHLSSQHSENGNLNLLNEQEPLNSKAVQVKQNNLDQIINIDNKLSENQKNEQSLKEIETDEKQINISYQATNQLHLIDNNKQIQSNVISNQKFFDTIDSFSSQQQKTDQNNVDKLLKNNLNKSTQFPDENLNDFINKQQNQDSQKTEIQIEGEKQTQTKQEKEILIQKEDNTQNKCVDQIQVQDEEEISSDEQIETEEIFTDKEFPPLIESISYDQVAYINQLLEKQTPLVFKRVNEVIKDGKVNLFFNDTTSIYDVKQGLLGDCYFIVCMIVLSQYPNVIKSLFRNQSYNEKGKYILNLIKNGKSVKVVVDDYLPCYQDSRGFAFAQSPNNVAIWPSLLEKAMAKLHKNYLNIEGNNENKLGPSTSAVLMHLVGCPSQQTYFGKEKTNSFKDIEEAWAKILESFNKGYLQTTGVSKSEFTGEKALDNGLVANHAYSIIEVRQFDKLKLIKLKNPWAKTEWKLDWSDESTCWTEELKQQVNLEVKDDGIFWMSFQDFYQNFSYVNVAFFNPSYQYSFLEIKNEDYFALFQYDLYVEEAGEDIEGSLILSQISERYLPRQDHSSFKTSSISFCVFEMDKEKNKPTELKYTVCQNSEMIFQQVKLERGKKYSIVIIVDFLRPYSKDIVLSFYGNQKINFQKKNLIRQAQLKIFCDYIDTVKDMQPYDQKWPIYKYQILIGSIFVFAIRNNTNNQRFVNEIEFTSSSLVTECLKYNESIEYQEIEKNKYKVIVPSGQTLKWIFKQSSFQCNNTQLGMSQLYRVLPEKFLSEEEIEKQIPQDSEKILVSEGIDGQISMLTLNLPHFIVYKYINTTKDKTYVQLIKFDTKNMRFLNSNDFEMNDERYHKIIVPPSSSIYLKFESMIINGIADTKMQRSFYQYQLI</sequence>
<dbReference type="GO" id="GO:0006508">
    <property type="term" value="P:proteolysis"/>
    <property type="evidence" value="ECO:0007669"/>
    <property type="project" value="UniProtKB-KW"/>
</dbReference>
<evidence type="ECO:0000256" key="4">
    <source>
        <dbReference type="ARBA" id="ARBA00022723"/>
    </source>
</evidence>
<dbReference type="EMBL" id="GG662247">
    <property type="protein sequence ID" value="EAS07113.1"/>
    <property type="molecule type" value="Genomic_DNA"/>
</dbReference>
<evidence type="ECO:0000256" key="1">
    <source>
        <dbReference type="ARBA" id="ARBA00007623"/>
    </source>
</evidence>
<dbReference type="Gene3D" id="3.90.70.10">
    <property type="entry name" value="Cysteine proteinases"/>
    <property type="match status" value="1"/>
</dbReference>
<feature type="region of interest" description="Disordered" evidence="13">
    <location>
        <begin position="74"/>
        <end position="100"/>
    </location>
</feature>
<dbReference type="SMART" id="SM00230">
    <property type="entry name" value="CysPc"/>
    <property type="match status" value="1"/>
</dbReference>
<evidence type="ECO:0000256" key="5">
    <source>
        <dbReference type="ARBA" id="ARBA00022737"/>
    </source>
</evidence>
<feature type="coiled-coil region" evidence="12">
    <location>
        <begin position="307"/>
        <end position="345"/>
    </location>
</feature>
<feature type="active site" evidence="10 11">
    <location>
        <position position="918"/>
    </location>
</feature>
<dbReference type="SMR" id="I7MJR3"/>
<keyword evidence="12" id="KW-0175">Coiled coil</keyword>
<dbReference type="HOGENOM" id="CLU_256813_0_0_1"/>
<evidence type="ECO:0000256" key="10">
    <source>
        <dbReference type="PIRSR" id="PIRSR622684-1"/>
    </source>
</evidence>
<keyword evidence="7 11" id="KW-0378">Hydrolase</keyword>
<feature type="coiled-coil region" evidence="12">
    <location>
        <begin position="387"/>
        <end position="414"/>
    </location>
</feature>
<feature type="compositionally biased region" description="Basic and acidic residues" evidence="13">
    <location>
        <begin position="1"/>
        <end position="29"/>
    </location>
</feature>
<feature type="compositionally biased region" description="Polar residues" evidence="13">
    <location>
        <begin position="91"/>
        <end position="100"/>
    </location>
</feature>
<evidence type="ECO:0000256" key="7">
    <source>
        <dbReference type="ARBA" id="ARBA00022801"/>
    </source>
</evidence>
<keyword evidence="16" id="KW-1185">Reference proteome</keyword>
<keyword evidence="8 11" id="KW-0788">Thiol protease</keyword>
<dbReference type="KEGG" id="tet:TTHERM_00683190"/>
<gene>
    <name evidence="15" type="ORF">TTHERM_00683190</name>
</gene>
<name>I7MJR3_TETTS</name>
<dbReference type="SUPFAM" id="SSF54001">
    <property type="entry name" value="Cysteine proteinases"/>
    <property type="match status" value="1"/>
</dbReference>
<evidence type="ECO:0000313" key="15">
    <source>
        <dbReference type="EMBL" id="EAS07113.1"/>
    </source>
</evidence>
<organism evidence="15 16">
    <name type="scientific">Tetrahymena thermophila (strain SB210)</name>
    <dbReference type="NCBI Taxonomy" id="312017"/>
    <lineage>
        <taxon>Eukaryota</taxon>
        <taxon>Sar</taxon>
        <taxon>Alveolata</taxon>
        <taxon>Ciliophora</taxon>
        <taxon>Intramacronucleata</taxon>
        <taxon>Oligohymenophorea</taxon>
        <taxon>Hymenostomatida</taxon>
        <taxon>Tetrahymenina</taxon>
        <taxon>Tetrahymenidae</taxon>
        <taxon>Tetrahymena</taxon>
    </lineage>
</organism>
<evidence type="ECO:0000313" key="16">
    <source>
        <dbReference type="Proteomes" id="UP000009168"/>
    </source>
</evidence>
<dbReference type="InParanoid" id="I7MJR3"/>
<keyword evidence="9" id="KW-0862">Zinc</keyword>
<proteinExistence type="inferred from homology"/>
<dbReference type="PANTHER" id="PTHR10183:SF379">
    <property type="entry name" value="CALPAIN-5"/>
    <property type="match status" value="1"/>
</dbReference>
<protein>
    <submittedName>
        <fullName evidence="15">Calpain family cysteine protease</fullName>
    </submittedName>
</protein>
<feature type="region of interest" description="Disordered" evidence="13">
    <location>
        <begin position="1"/>
        <end position="49"/>
    </location>
</feature>
<accession>I7MJR3</accession>
<evidence type="ECO:0000256" key="6">
    <source>
        <dbReference type="ARBA" id="ARBA00022771"/>
    </source>
</evidence>
<feature type="compositionally biased region" description="Polar residues" evidence="13">
    <location>
        <begin position="31"/>
        <end position="49"/>
    </location>
</feature>
<dbReference type="PRINTS" id="PR00704">
    <property type="entry name" value="CALPAIN"/>
</dbReference>
<dbReference type="FunFam" id="3.90.70.10:FF:000010">
    <property type="entry name" value="Calpain 15"/>
    <property type="match status" value="1"/>
</dbReference>
<keyword evidence="4" id="KW-0479">Metal-binding</keyword>
<dbReference type="PROSITE" id="PS50203">
    <property type="entry name" value="CALPAIN_CAT"/>
    <property type="match status" value="1"/>
</dbReference>
<dbReference type="GO" id="GO:0008270">
    <property type="term" value="F:zinc ion binding"/>
    <property type="evidence" value="ECO:0007669"/>
    <property type="project" value="UniProtKB-KW"/>
</dbReference>
<evidence type="ECO:0000256" key="2">
    <source>
        <dbReference type="ARBA" id="ARBA00022553"/>
    </source>
</evidence>
<dbReference type="RefSeq" id="XP_001027355.1">
    <property type="nucleotide sequence ID" value="XM_001027355.1"/>
</dbReference>
<evidence type="ECO:0000259" key="14">
    <source>
        <dbReference type="PROSITE" id="PS50203"/>
    </source>
</evidence>